<evidence type="ECO:0000256" key="6">
    <source>
        <dbReference type="ARBA" id="ARBA00022989"/>
    </source>
</evidence>
<evidence type="ECO:0000256" key="8">
    <source>
        <dbReference type="SAM" id="Phobius"/>
    </source>
</evidence>
<evidence type="ECO:0000256" key="2">
    <source>
        <dbReference type="ARBA" id="ARBA00022475"/>
    </source>
</evidence>
<feature type="transmembrane region" description="Helical" evidence="8">
    <location>
        <begin position="83"/>
        <end position="101"/>
    </location>
</feature>
<feature type="transmembrane region" description="Helical" evidence="8">
    <location>
        <begin position="301"/>
        <end position="328"/>
    </location>
</feature>
<evidence type="ECO:0000256" key="7">
    <source>
        <dbReference type="ARBA" id="ARBA00023136"/>
    </source>
</evidence>
<keyword evidence="4 8" id="KW-0812">Transmembrane</keyword>
<dbReference type="Pfam" id="PF09721">
    <property type="entry name" value="Exosortase_EpsH"/>
    <property type="match status" value="1"/>
</dbReference>
<dbReference type="Proteomes" id="UP001523392">
    <property type="component" value="Unassembled WGS sequence"/>
</dbReference>
<keyword evidence="6 8" id="KW-1133">Transmembrane helix</keyword>
<feature type="transmembrane region" description="Helical" evidence="8">
    <location>
        <begin position="139"/>
        <end position="157"/>
    </location>
</feature>
<keyword evidence="2" id="KW-1003">Cell membrane</keyword>
<dbReference type="EC" id="3.4.22.-" evidence="9"/>
<comment type="caution">
    <text evidence="9">The sequence shown here is derived from an EMBL/GenBank/DDBJ whole genome shotgun (WGS) entry which is preliminary data.</text>
</comment>
<dbReference type="NCBIfam" id="TIGR02602">
    <property type="entry name" value="8TM_EpsH"/>
    <property type="match status" value="1"/>
</dbReference>
<sequence>MSQPLAASMPAPAPAASAAEWRGPLLWLAGAVLTLALVFLPEGMAAVRVWNASTAYNHCWLVLPIALWLAWQRRFRLAGLRPAPEARFALLALPPALAWLAAERLGLMEGRQFAALGLLEVAVLAILGWRVFRAFAAPLLYLVFLIPFGAFAVPALQQVTVRLIEVFLSLTDIPFYIDDLLIQIPEGDFLVAEACAGLRFLVAALAFGALYAATMFRSPGRRLTVMLLALGVPILANGLRAFGIVWLGHRLGSAEAAAADHLIYGWLFFSAVILLLILAGLPFREDAAGPAPLPPAPPGPAAPPAAATAAGALLLVLALAAPTLAYALQRGGRVAEQALPLAPLPGCAVAEGGLALECDGARLTARLLAFPAGATWSAPAGARFAGFATTDDDVTFGLSQPGLARWSARQSRGGEGVVASGIWVAGQPSGGGLAARLDQAQRSLGLRPGRPVLALLRLQPAPGGEPGSAAERTLMLRLLEAQGEAIARAAAAASETAR</sequence>
<dbReference type="GO" id="GO:0016787">
    <property type="term" value="F:hydrolase activity"/>
    <property type="evidence" value="ECO:0007669"/>
    <property type="project" value="UniProtKB-KW"/>
</dbReference>
<name>A0ABT1DEY1_9PROT</name>
<feature type="transmembrane region" description="Helical" evidence="8">
    <location>
        <begin position="113"/>
        <end position="132"/>
    </location>
</feature>
<proteinExistence type="predicted"/>
<evidence type="ECO:0000313" key="9">
    <source>
        <dbReference type="EMBL" id="MCO6419785.1"/>
    </source>
</evidence>
<feature type="transmembrane region" description="Helical" evidence="8">
    <location>
        <begin position="225"/>
        <end position="249"/>
    </location>
</feature>
<gene>
    <name evidence="9" type="primary">xrt</name>
    <name evidence="9" type="ORF">JYK14_26995</name>
</gene>
<keyword evidence="5 9" id="KW-0378">Hydrolase</keyword>
<evidence type="ECO:0000313" key="10">
    <source>
        <dbReference type="Proteomes" id="UP001523392"/>
    </source>
</evidence>
<dbReference type="InterPro" id="IPR017540">
    <property type="entry name" value="Exosortase-1"/>
</dbReference>
<dbReference type="InterPro" id="IPR026392">
    <property type="entry name" value="Exo/Archaeosortase_dom"/>
</dbReference>
<evidence type="ECO:0000256" key="3">
    <source>
        <dbReference type="ARBA" id="ARBA00022670"/>
    </source>
</evidence>
<keyword evidence="10" id="KW-1185">Reference proteome</keyword>
<protein>
    <submittedName>
        <fullName evidence="9">Exosortase</fullName>
        <ecNumber evidence="9">3.4.22.-</ecNumber>
    </submittedName>
</protein>
<keyword evidence="3" id="KW-0645">Protease</keyword>
<evidence type="ECO:0000256" key="5">
    <source>
        <dbReference type="ARBA" id="ARBA00022801"/>
    </source>
</evidence>
<evidence type="ECO:0000256" key="1">
    <source>
        <dbReference type="ARBA" id="ARBA00004651"/>
    </source>
</evidence>
<reference evidence="9 10" key="1">
    <citation type="submission" date="2021-12" db="EMBL/GenBank/DDBJ databases">
        <title>Siccirubricoccus leaddurans sp. nov., a high concentration Zn2+ tolerance bacterium.</title>
        <authorList>
            <person name="Cao Y."/>
        </authorList>
    </citation>
    <scope>NUCLEOTIDE SEQUENCE [LARGE SCALE GENOMIC DNA]</scope>
    <source>
        <strain evidence="9 10">KC 17139</strain>
    </source>
</reference>
<feature type="transmembrane region" description="Helical" evidence="8">
    <location>
        <begin position="189"/>
        <end position="213"/>
    </location>
</feature>
<keyword evidence="7 8" id="KW-0472">Membrane</keyword>
<dbReference type="NCBIfam" id="TIGR03109">
    <property type="entry name" value="exosort_XrtA"/>
    <property type="match status" value="1"/>
</dbReference>
<accession>A0ABT1DEY1</accession>
<dbReference type="InterPro" id="IPR019127">
    <property type="entry name" value="Exosortase"/>
</dbReference>
<dbReference type="NCBIfam" id="TIGR04178">
    <property type="entry name" value="exo_archaeo"/>
    <property type="match status" value="1"/>
</dbReference>
<evidence type="ECO:0000256" key="4">
    <source>
        <dbReference type="ARBA" id="ARBA00022692"/>
    </source>
</evidence>
<organism evidence="9 10">
    <name type="scientific">Siccirubricoccus soli</name>
    <dbReference type="NCBI Taxonomy" id="2899147"/>
    <lineage>
        <taxon>Bacteria</taxon>
        <taxon>Pseudomonadati</taxon>
        <taxon>Pseudomonadota</taxon>
        <taxon>Alphaproteobacteria</taxon>
        <taxon>Acetobacterales</taxon>
        <taxon>Roseomonadaceae</taxon>
        <taxon>Siccirubricoccus</taxon>
    </lineage>
</organism>
<dbReference type="RefSeq" id="WP_252956464.1">
    <property type="nucleotide sequence ID" value="NZ_JAFIRR010000229.1"/>
</dbReference>
<feature type="transmembrane region" description="Helical" evidence="8">
    <location>
        <begin position="261"/>
        <end position="281"/>
    </location>
</feature>
<comment type="subcellular location">
    <subcellularLocation>
        <location evidence="1">Cell membrane</location>
        <topology evidence="1">Multi-pass membrane protein</topology>
    </subcellularLocation>
</comment>
<dbReference type="InterPro" id="IPR013426">
    <property type="entry name" value="EpsH-like"/>
</dbReference>
<feature type="transmembrane region" description="Helical" evidence="8">
    <location>
        <begin position="55"/>
        <end position="71"/>
    </location>
</feature>
<dbReference type="EMBL" id="JAFIRR010000229">
    <property type="protein sequence ID" value="MCO6419785.1"/>
    <property type="molecule type" value="Genomic_DNA"/>
</dbReference>